<feature type="compositionally biased region" description="Low complexity" evidence="1">
    <location>
        <begin position="316"/>
        <end position="327"/>
    </location>
</feature>
<organism evidence="3 4">
    <name type="scientific">Taxus chinensis</name>
    <name type="common">Chinese yew</name>
    <name type="synonym">Taxus wallichiana var. chinensis</name>
    <dbReference type="NCBI Taxonomy" id="29808"/>
    <lineage>
        <taxon>Eukaryota</taxon>
        <taxon>Viridiplantae</taxon>
        <taxon>Streptophyta</taxon>
        <taxon>Embryophyta</taxon>
        <taxon>Tracheophyta</taxon>
        <taxon>Spermatophyta</taxon>
        <taxon>Pinopsida</taxon>
        <taxon>Pinidae</taxon>
        <taxon>Conifers II</taxon>
        <taxon>Cupressales</taxon>
        <taxon>Taxaceae</taxon>
        <taxon>Taxus</taxon>
    </lineage>
</organism>
<keyword evidence="4" id="KW-1185">Reference proteome</keyword>
<feature type="region of interest" description="Disordered" evidence="1">
    <location>
        <begin position="270"/>
        <end position="333"/>
    </location>
</feature>
<evidence type="ECO:0000313" key="3">
    <source>
        <dbReference type="EMBL" id="KAH9296081.1"/>
    </source>
</evidence>
<comment type="caution">
    <text evidence="3">The sequence shown here is derived from an EMBL/GenBank/DDBJ whole genome shotgun (WGS) entry which is preliminary data.</text>
</comment>
<protein>
    <recommendedName>
        <fullName evidence="2">Retrotransposon gag domain-containing protein</fullName>
    </recommendedName>
</protein>
<dbReference type="InterPro" id="IPR005162">
    <property type="entry name" value="Retrotrans_gag_dom"/>
</dbReference>
<gene>
    <name evidence="3" type="ORF">KI387_039669</name>
</gene>
<feature type="region of interest" description="Disordered" evidence="1">
    <location>
        <begin position="1"/>
        <end position="20"/>
    </location>
</feature>
<dbReference type="OMA" id="ADIWWEC"/>
<accession>A0AA38FC73</accession>
<evidence type="ECO:0000256" key="1">
    <source>
        <dbReference type="SAM" id="MobiDB-lite"/>
    </source>
</evidence>
<name>A0AA38FC73_TAXCH</name>
<dbReference type="Proteomes" id="UP000824469">
    <property type="component" value="Unassembled WGS sequence"/>
</dbReference>
<feature type="compositionally biased region" description="Basic residues" evidence="1">
    <location>
        <begin position="289"/>
        <end position="298"/>
    </location>
</feature>
<dbReference type="AlphaFoldDB" id="A0AA38FC73"/>
<proteinExistence type="predicted"/>
<sequence>MVRTRGNVANNPPPEEGVTTTQKLDEILATLLDTRDHLVVLEQQVMGNEEEEDADNNNQPPPGDNANVGVDNNNVNIPVQPENKKARLAAELTNDIKRISPPKFDGTTLGDGAENWLSEMEKYFAIRNFSEETKVIWGAYQLSHEASSWWDNRKAELNIDETNITWDQFKGYFRQCWLPQLYYDQKMTEFQNLAQGKLTVTEYWEWFTKLLKYVPQYQTDEKFRIWKFIMGLNPIIGGEVDVHSPAMMEGVVEKAIRQEQKLKAISAHKEEVRKKVPNSSSSSLAPKKGPWKKFRMKSKFSSDTNKKATTNKSVGNARNNFAKNNNNGQKSYG</sequence>
<evidence type="ECO:0000313" key="4">
    <source>
        <dbReference type="Proteomes" id="UP000824469"/>
    </source>
</evidence>
<feature type="domain" description="Retrotransposon gag" evidence="2">
    <location>
        <begin position="140"/>
        <end position="234"/>
    </location>
</feature>
<feature type="compositionally biased region" description="Polar residues" evidence="1">
    <location>
        <begin position="299"/>
        <end position="314"/>
    </location>
</feature>
<dbReference type="Pfam" id="PF03732">
    <property type="entry name" value="Retrotrans_gag"/>
    <property type="match status" value="1"/>
</dbReference>
<feature type="non-terminal residue" evidence="3">
    <location>
        <position position="333"/>
    </location>
</feature>
<dbReference type="EMBL" id="JAHRHJ020000011">
    <property type="protein sequence ID" value="KAH9296081.1"/>
    <property type="molecule type" value="Genomic_DNA"/>
</dbReference>
<feature type="region of interest" description="Disordered" evidence="1">
    <location>
        <begin position="47"/>
        <end position="72"/>
    </location>
</feature>
<evidence type="ECO:0000259" key="2">
    <source>
        <dbReference type="Pfam" id="PF03732"/>
    </source>
</evidence>
<reference evidence="3 4" key="1">
    <citation type="journal article" date="2021" name="Nat. Plants">
        <title>The Taxus genome provides insights into paclitaxel biosynthesis.</title>
        <authorList>
            <person name="Xiong X."/>
            <person name="Gou J."/>
            <person name="Liao Q."/>
            <person name="Li Y."/>
            <person name="Zhou Q."/>
            <person name="Bi G."/>
            <person name="Li C."/>
            <person name="Du R."/>
            <person name="Wang X."/>
            <person name="Sun T."/>
            <person name="Guo L."/>
            <person name="Liang H."/>
            <person name="Lu P."/>
            <person name="Wu Y."/>
            <person name="Zhang Z."/>
            <person name="Ro D.K."/>
            <person name="Shang Y."/>
            <person name="Huang S."/>
            <person name="Yan J."/>
        </authorList>
    </citation>
    <scope>NUCLEOTIDE SEQUENCE [LARGE SCALE GENOMIC DNA]</scope>
    <source>
        <strain evidence="3">Ta-2019</strain>
    </source>
</reference>